<keyword evidence="5" id="KW-1185">Reference proteome</keyword>
<evidence type="ECO:0000259" key="3">
    <source>
        <dbReference type="Pfam" id="PF06791"/>
    </source>
</evidence>
<dbReference type="EMBL" id="CP012406">
    <property type="protein sequence ID" value="ALG75148.1"/>
    <property type="molecule type" value="Genomic_DNA"/>
</dbReference>
<dbReference type="Proteomes" id="UP000069935">
    <property type="component" value="Chromosome 6"/>
</dbReference>
<accession>A0AAC8W4Y1</accession>
<feature type="region of interest" description="Disordered" evidence="2">
    <location>
        <begin position="1382"/>
        <end position="1424"/>
    </location>
</feature>
<feature type="domain" description="Bacteriophage tail tape measure N-terminal" evidence="3">
    <location>
        <begin position="213"/>
        <end position="412"/>
    </location>
</feature>
<evidence type="ECO:0000256" key="2">
    <source>
        <dbReference type="SAM" id="MobiDB-lite"/>
    </source>
</evidence>
<feature type="compositionally biased region" description="Low complexity" evidence="2">
    <location>
        <begin position="1394"/>
        <end position="1424"/>
    </location>
</feature>
<feature type="region of interest" description="Disordered" evidence="2">
    <location>
        <begin position="1497"/>
        <end position="1518"/>
    </location>
</feature>
<name>A0AAC8W4Y1_9PROT</name>
<dbReference type="KEGG" id="ati:AL072_29845"/>
<keyword evidence="1" id="KW-0175">Coiled coil</keyword>
<reference evidence="5" key="1">
    <citation type="submission" date="2015-08" db="EMBL/GenBank/DDBJ databases">
        <title>Complete Genome Sequence of Azospirillum thiophilum BV-S.</title>
        <authorList>
            <person name="Fomenkov A."/>
            <person name="Vincze T."/>
            <person name="Grabovich M."/>
            <person name="Dubinina G."/>
            <person name="Orlova M."/>
            <person name="Belousova E."/>
            <person name="Roberts R.J."/>
        </authorList>
    </citation>
    <scope>NUCLEOTIDE SEQUENCE [LARGE SCALE GENOMIC DNA]</scope>
    <source>
        <strain evidence="5">BV-S</strain>
    </source>
</reference>
<reference evidence="4 5" key="2">
    <citation type="journal article" date="2016" name="Genome Announc.">
        <title>Complete Genome Sequence of a Strain of Azospirillum thiophilum Isolated from a Sulfide Spring.</title>
        <authorList>
            <person name="Fomenkov A."/>
            <person name="Vincze T."/>
            <person name="Grabovich M."/>
            <person name="Anton B.P."/>
            <person name="Dubinina G."/>
            <person name="Orlova M."/>
            <person name="Belousova E."/>
            <person name="Roberts R.J."/>
        </authorList>
    </citation>
    <scope>NUCLEOTIDE SEQUENCE [LARGE SCALE GENOMIC DNA]</scope>
    <source>
        <strain evidence="4 5">BV-S</strain>
    </source>
</reference>
<evidence type="ECO:0000313" key="5">
    <source>
        <dbReference type="Proteomes" id="UP000069935"/>
    </source>
</evidence>
<evidence type="ECO:0000313" key="4">
    <source>
        <dbReference type="EMBL" id="ALG75148.1"/>
    </source>
</evidence>
<gene>
    <name evidence="4" type="ORF">AL072_29845</name>
</gene>
<organism evidence="4 5">
    <name type="scientific">Azospirillum thiophilum</name>
    <dbReference type="NCBI Taxonomy" id="528244"/>
    <lineage>
        <taxon>Bacteria</taxon>
        <taxon>Pseudomonadati</taxon>
        <taxon>Pseudomonadota</taxon>
        <taxon>Alphaproteobacteria</taxon>
        <taxon>Rhodospirillales</taxon>
        <taxon>Azospirillaceae</taxon>
        <taxon>Azospirillum</taxon>
    </lineage>
</organism>
<dbReference type="Pfam" id="PF06791">
    <property type="entry name" value="TMP_2"/>
    <property type="match status" value="1"/>
</dbReference>
<protein>
    <recommendedName>
        <fullName evidence="3">Bacteriophage tail tape measure N-terminal domain-containing protein</fullName>
    </recommendedName>
</protein>
<proteinExistence type="predicted"/>
<dbReference type="InterPro" id="IPR009628">
    <property type="entry name" value="Phage_tape_measure_N"/>
</dbReference>
<feature type="coiled-coil region" evidence="1">
    <location>
        <begin position="2078"/>
        <end position="2108"/>
    </location>
</feature>
<evidence type="ECO:0000256" key="1">
    <source>
        <dbReference type="SAM" id="Coils"/>
    </source>
</evidence>
<sequence>MEAAVQVVGGTTDRIDRNLSKVDRAFDRLEAAARGVTRTAGAVKKDLDSAAAGVGSAAERINRSVGIIGQGGSTKSRAADIEAWGRELDRLEAKFDPVTTATKRYEAELADLENAHRGGIVVGDAYQQQLQRLANEYDPATIAARKLREEAEKEAAAFRVLEDRLDSHGAAARKAAADQADLDAALADGRISYDRYTGLSRALREQNGVTQVVTQNTKLAAHEITNLSYQLQDAAVQLAGGQNPLLVLMQQGPQATGAVGGVGRAMALLTSPAGVAAIAVGSVAAGLALVVGAAESHQRAMAEVSTATRLMGDRVGMSADQLERLAERAAESGSITVAAARQQEAAYIRAGNIGTASMEKLIALSRDYAAAIKQDSDAAQADLAGMFADPVAAAEKLQSSYGILNAAEMQHVRQLKATGQEEAARVLVADKLAVRVRGLADNTTTFAQAWERVGRAVSGAFDAVGKAASPETNAEAIRRLERERQQLIQARNLDRSRIDAETGGTASDDAVPVDSRFSAPGMGGNGSQRLQQVDAELNQRRTAEARAREQAAIRKNNQDRDRFGVEAAEITRAARPLGTQIDDVTEKVTKLRRAFGPDMVGASDETKRALGGFEAQLADLRAAETKGVDVDAYKRQQQAAADAKAATMVGVARERFLATEGKRIELIGTATSATERQTQVDQAGAAVTNNQTAAIAQQNAQTEASIRGAVASADAYRDSLAAGIEADARRQAQSEAITSAVDVEARTRQIVAEKAGEEAVSLAQATKQLDLEAEAQQQVVAATDDGIAARMEAERVAQVAKATSAALAAAQAAEATGNTELAKKLRDLAAGYDAASKKASSLSKIDALKQYNQQQRDGLELQQVEASLTGASADSRARSLALYQAEVAIRQQGIDVSKDLTEEERRTVEQTRQLAAQTVDWKIATDHAQDAWKGVGEAIDDAVVRPLESVVDALVKGQGEALKLGDILKASAASLVGSGFQMGLINPLKNELGFEHSASLWDLPMFGGSGQQQVIRNKDGSTSFAPAVQGAGGSWLSQPVFGQVEAPSPSFVGPMPAAEGIGGWNPSWGQVIQGVGGIAGGIATATQKGATTGQMIGGGLMGVGGAVAMIPGGVTQIVGGVMMAAGALLSAVSGAKDRGDKYSISHITLGANGKYALGAYAQDNDGDPTRFNADAVKVAKGLNDISARLNLTPKAGDSYIDTKTKSAEEAALELLKGMESAVPEVAYALAHETSLSLEEALAHLEFANSFDRQIAGLRSSISDLFEQFQSGVDTANTFGKSLLDVIDTAQTVFTITAGSKLPGFATGTLSAPSGWAVVGEEGPEVVRLSGGERIWNARESAQMIAGMGQGRDDTLIHLRSTDELSAVRRALGMRGRVNPATGLLGFDDSGDGVGSDNSPGGERDTPGSGTSQGDTGSGYGVDSNGNSNDSGGFFGGFVDAIGEALDGINEALSEAVGLPAHETQALAGMVGVIGTAAIGGMREAAATLGGFLESTFGGDAPSEAGPGDPGGTASGNIDPGVLETLTRLRDVIAADPNGEKANALIGAAAVGGPRNATVAQIADAPWKIFSGSQDDPLGALAELDTAAQQLLASTGQIPDVLQRALDGANAYAAELGIAPATAARQMQEEQARQKADALQIQFDAVGLVRSRVSELNDIVVGLGNNTFSPIGKDFDQLAADMKKAADAYVAAGQAVPDGLFGAMQQMEALGAVRKRLLDEVAGVTVETSPEEQRLEQLRGQWSATATDLVKAFASVGIVGDELAAKLNQGFNNALGKEQSSYSDSLDTTFRKSKGEEGYDSAVSLIDAYKTSLKDVTALWPEGTARADQMAKVIGTLVSAMEGLVKSGSITSTSLQQVVSDFADTPAVVTAAAAALKQLNDAAAESTRQFDAGVTARAFSAVGNDRASQLISLDEQQKKELKASQDGGYDVSTLVQVQASERATKAFELANADLLGAYDQRIAAEQDLITGLQDGAVAVAKIADQFQKARDSLAISDDAPISPQERLAEAARQWRTALTTLRSDSASKDEKDAARSILTQIGPTLVSIEKTNSAGTARSWYDTVMGVFAELGDKTALGVDTADQQLEAAQDALKELQKGRSEAANANQKTYGALTDLKSIADQSKAEMLAALKPLERLTGTSSTAPHYSAPAQVQAAWDGLSTPQQFGIARSMGWGGQVDDAFNIWLASSPDRAAAFGTNVTSIAGGARYGAPDDVQRAWEALTEAQQLAAVRTSGYEGGIDAGLNAWVQLGHAAAFEAAVRAQAHTAQVPGFASGGFHAGGLRVVGERGAELEATGPARIWTADQIATAMAAARGELGPSVVGFLPSGLGGSNGMAALVKAMAAVGGKIDSLSDKIEGLARTEVQQQASIAADLVDGLTGIKGEVQDLPRRIAGAM</sequence>